<sequence>MRLPSSIRYQTKLVAFLLLSIGITMLAGLYSYLSIQNLMDDSVETFQKNYQLANAYREVELMQKEFETYFSTSSSDSLVAFYNHSAAVGSNIEELRKTVTYTERGIHVKNISNMMDHYLQCADDAVRAKRGRMVDNYTQGYADTVKENRYITRYMEKMMSTDLIGSAERYAEISRNVGQITMFNNLLIAAVAIFMTVAIGFFSAEMTRPLSQLASYAQEISGGNFDVQVPENHTSREVSVLYRTFRLMAANIKEHVEELRQKQRIESALSEQKVNNLKMKTALRESELLALQSQVNPHFIFNTINIGAQLAMLHGDDITCTYFQNAADIFRYNLRGLDTNATLRQELENINAYMNLLQTRFGDTVQFRQQIEEKTDLLDFVLPRMTLQPLVENAYIHGISEREDGGVIRLAAWEEGDEIRVAVCDNGKGMTPEKIEELLHVDPEEQEQALRIRKSHVSGIGVDNVLHRLRLFYGRTDVMEITCEEGETCFLLKLPKQVMP</sequence>
<dbReference type="SUPFAM" id="SSF158472">
    <property type="entry name" value="HAMP domain-like"/>
    <property type="match status" value="1"/>
</dbReference>
<dbReference type="PANTHER" id="PTHR34220">
    <property type="entry name" value="SENSOR HISTIDINE KINASE YPDA"/>
    <property type="match status" value="1"/>
</dbReference>
<dbReference type="Pfam" id="PF02518">
    <property type="entry name" value="HATPase_c"/>
    <property type="match status" value="1"/>
</dbReference>
<keyword evidence="8" id="KW-1185">Reference proteome</keyword>
<feature type="transmembrane region" description="Helical" evidence="5">
    <location>
        <begin position="182"/>
        <end position="202"/>
    </location>
</feature>
<dbReference type="GO" id="GO:0016301">
    <property type="term" value="F:kinase activity"/>
    <property type="evidence" value="ECO:0007669"/>
    <property type="project" value="UniProtKB-KW"/>
</dbReference>
<keyword evidence="3" id="KW-0808">Transferase</keyword>
<dbReference type="SMART" id="SM00304">
    <property type="entry name" value="HAMP"/>
    <property type="match status" value="1"/>
</dbReference>
<dbReference type="PANTHER" id="PTHR34220:SF7">
    <property type="entry name" value="SENSOR HISTIDINE KINASE YPDA"/>
    <property type="match status" value="1"/>
</dbReference>
<dbReference type="Proteomes" id="UP001298681">
    <property type="component" value="Unassembled WGS sequence"/>
</dbReference>
<dbReference type="PROSITE" id="PS50885">
    <property type="entry name" value="HAMP"/>
    <property type="match status" value="1"/>
</dbReference>
<keyword evidence="5" id="KW-0812">Transmembrane</keyword>
<evidence type="ECO:0000256" key="2">
    <source>
        <dbReference type="ARBA" id="ARBA00022553"/>
    </source>
</evidence>
<reference evidence="7 8" key="1">
    <citation type="submission" date="2022-01" db="EMBL/GenBank/DDBJ databases">
        <title>Collection of gut derived symbiotic bacterial strains cultured from healthy donors.</title>
        <authorList>
            <person name="Lin H."/>
            <person name="Kohout C."/>
            <person name="Waligurski E."/>
            <person name="Pamer E.G."/>
        </authorList>
    </citation>
    <scope>NUCLEOTIDE SEQUENCE [LARGE SCALE GENOMIC DNA]</scope>
    <source>
        <strain evidence="7 8">DFI.7.58</strain>
    </source>
</reference>
<dbReference type="CDD" id="cd06225">
    <property type="entry name" value="HAMP"/>
    <property type="match status" value="1"/>
</dbReference>
<dbReference type="Gene3D" id="3.30.565.10">
    <property type="entry name" value="Histidine kinase-like ATPase, C-terminal domain"/>
    <property type="match status" value="1"/>
</dbReference>
<dbReference type="InterPro" id="IPR003594">
    <property type="entry name" value="HATPase_dom"/>
</dbReference>
<evidence type="ECO:0000256" key="3">
    <source>
        <dbReference type="ARBA" id="ARBA00022679"/>
    </source>
</evidence>
<dbReference type="SUPFAM" id="SSF55874">
    <property type="entry name" value="ATPase domain of HSP90 chaperone/DNA topoisomerase II/histidine kinase"/>
    <property type="match status" value="1"/>
</dbReference>
<evidence type="ECO:0000313" key="7">
    <source>
        <dbReference type="EMBL" id="MCG4609628.1"/>
    </source>
</evidence>
<keyword evidence="5" id="KW-1133">Transmembrane helix</keyword>
<gene>
    <name evidence="7" type="ORF">L0P57_01535</name>
</gene>
<accession>A0ABS9MFN9</accession>
<keyword evidence="2" id="KW-0597">Phosphoprotein</keyword>
<keyword evidence="5" id="KW-0472">Membrane</keyword>
<dbReference type="InterPro" id="IPR003660">
    <property type="entry name" value="HAMP_dom"/>
</dbReference>
<organism evidence="7 8">
    <name type="scientific">Anaeromassilibacillus senegalensis</name>
    <dbReference type="NCBI Taxonomy" id="1673717"/>
    <lineage>
        <taxon>Bacteria</taxon>
        <taxon>Bacillati</taxon>
        <taxon>Bacillota</taxon>
        <taxon>Clostridia</taxon>
        <taxon>Eubacteriales</taxon>
        <taxon>Acutalibacteraceae</taxon>
        <taxon>Anaeromassilibacillus</taxon>
    </lineage>
</organism>
<dbReference type="InterPro" id="IPR050640">
    <property type="entry name" value="Bact_2-comp_sensor_kinase"/>
</dbReference>
<protein>
    <submittedName>
        <fullName evidence="7">Histidine kinase</fullName>
    </submittedName>
</protein>
<evidence type="ECO:0000259" key="6">
    <source>
        <dbReference type="PROSITE" id="PS50885"/>
    </source>
</evidence>
<keyword evidence="4 7" id="KW-0418">Kinase</keyword>
<dbReference type="InterPro" id="IPR036890">
    <property type="entry name" value="HATPase_C_sf"/>
</dbReference>
<name>A0ABS9MFN9_9FIRM</name>
<dbReference type="Gene3D" id="6.10.340.10">
    <property type="match status" value="1"/>
</dbReference>
<dbReference type="InterPro" id="IPR010559">
    <property type="entry name" value="Sig_transdc_His_kin_internal"/>
</dbReference>
<evidence type="ECO:0000313" key="8">
    <source>
        <dbReference type="Proteomes" id="UP001298681"/>
    </source>
</evidence>
<dbReference type="Pfam" id="PF06580">
    <property type="entry name" value="His_kinase"/>
    <property type="match status" value="1"/>
</dbReference>
<evidence type="ECO:0000256" key="5">
    <source>
        <dbReference type="SAM" id="Phobius"/>
    </source>
</evidence>
<dbReference type="RefSeq" id="WP_237966313.1">
    <property type="nucleotide sequence ID" value="NZ_JAKNHQ010000001.1"/>
</dbReference>
<dbReference type="Pfam" id="PF00672">
    <property type="entry name" value="HAMP"/>
    <property type="match status" value="1"/>
</dbReference>
<feature type="domain" description="HAMP" evidence="6">
    <location>
        <begin position="204"/>
        <end position="257"/>
    </location>
</feature>
<dbReference type="SMART" id="SM00387">
    <property type="entry name" value="HATPase_c"/>
    <property type="match status" value="1"/>
</dbReference>
<dbReference type="EMBL" id="JAKNHQ010000001">
    <property type="protein sequence ID" value="MCG4609628.1"/>
    <property type="molecule type" value="Genomic_DNA"/>
</dbReference>
<comment type="subcellular location">
    <subcellularLocation>
        <location evidence="1">Membrane</location>
    </subcellularLocation>
</comment>
<evidence type="ECO:0000256" key="4">
    <source>
        <dbReference type="ARBA" id="ARBA00022777"/>
    </source>
</evidence>
<comment type="caution">
    <text evidence="7">The sequence shown here is derived from an EMBL/GenBank/DDBJ whole genome shotgun (WGS) entry which is preliminary data.</text>
</comment>
<proteinExistence type="predicted"/>
<feature type="transmembrane region" description="Helical" evidence="5">
    <location>
        <begin position="12"/>
        <end position="33"/>
    </location>
</feature>
<evidence type="ECO:0000256" key="1">
    <source>
        <dbReference type="ARBA" id="ARBA00004370"/>
    </source>
</evidence>